<feature type="non-terminal residue" evidence="1">
    <location>
        <position position="1"/>
    </location>
</feature>
<dbReference type="Proteomes" id="UP000011014">
    <property type="component" value="Unassembled WGS sequence"/>
</dbReference>
<protein>
    <submittedName>
        <fullName evidence="1">Uncharacterized protein</fullName>
    </submittedName>
</protein>
<sequence length="11" mass="1285">PWTSHDQSQAE</sequence>
<gene>
    <name evidence="1" type="ORF">GSOID_T00026472001</name>
</gene>
<evidence type="ECO:0000313" key="1">
    <source>
        <dbReference type="EMBL" id="CBY42750.1"/>
    </source>
</evidence>
<reference evidence="1" key="1">
    <citation type="journal article" date="2010" name="Science">
        <title>Plasticity of animal genome architecture unmasked by rapid evolution of a pelagic tunicate.</title>
        <authorList>
            <person name="Denoeud F."/>
            <person name="Henriet S."/>
            <person name="Mungpakdee S."/>
            <person name="Aury J.M."/>
            <person name="Da Silva C."/>
            <person name="Brinkmann H."/>
            <person name="Mikhaleva J."/>
            <person name="Olsen L.C."/>
            <person name="Jubin C."/>
            <person name="Canestro C."/>
            <person name="Bouquet J.M."/>
            <person name="Danks G."/>
            <person name="Poulain J."/>
            <person name="Campsteijn C."/>
            <person name="Adamski M."/>
            <person name="Cross I."/>
            <person name="Yadetie F."/>
            <person name="Muffato M."/>
            <person name="Louis A."/>
            <person name="Butcher S."/>
            <person name="Tsagkogeorga G."/>
            <person name="Konrad A."/>
            <person name="Singh S."/>
            <person name="Jensen M.F."/>
            <person name="Cong E.H."/>
            <person name="Eikeseth-Otteraa H."/>
            <person name="Noel B."/>
            <person name="Anthouard V."/>
            <person name="Porcel B.M."/>
            <person name="Kachouri-Lafond R."/>
            <person name="Nishino A."/>
            <person name="Ugolini M."/>
            <person name="Chourrout P."/>
            <person name="Nishida H."/>
            <person name="Aasland R."/>
            <person name="Huzurbazar S."/>
            <person name="Westhof E."/>
            <person name="Delsuc F."/>
            <person name="Lehrach H."/>
            <person name="Reinhardt R."/>
            <person name="Weissenbach J."/>
            <person name="Roy S.W."/>
            <person name="Artiguenave F."/>
            <person name="Postlethwait J.H."/>
            <person name="Manak J.R."/>
            <person name="Thompson E.M."/>
            <person name="Jaillon O."/>
            <person name="Du Pasquier L."/>
            <person name="Boudinot P."/>
            <person name="Liberles D.A."/>
            <person name="Volff J.N."/>
            <person name="Philippe H."/>
            <person name="Lenhard B."/>
            <person name="Roest Crollius H."/>
            <person name="Wincker P."/>
            <person name="Chourrout D."/>
        </authorList>
    </citation>
    <scope>NUCLEOTIDE SEQUENCE [LARGE SCALE GENOMIC DNA]</scope>
</reference>
<accession>E4Z4X2</accession>
<name>E4Z4X2_OIKDI</name>
<dbReference type="EMBL" id="FN657470">
    <property type="protein sequence ID" value="CBY42750.1"/>
    <property type="molecule type" value="Genomic_DNA"/>
</dbReference>
<organism evidence="1">
    <name type="scientific">Oikopleura dioica</name>
    <name type="common">Tunicate</name>
    <dbReference type="NCBI Taxonomy" id="34765"/>
    <lineage>
        <taxon>Eukaryota</taxon>
        <taxon>Metazoa</taxon>
        <taxon>Chordata</taxon>
        <taxon>Tunicata</taxon>
        <taxon>Appendicularia</taxon>
        <taxon>Copelata</taxon>
        <taxon>Oikopleuridae</taxon>
        <taxon>Oikopleura</taxon>
    </lineage>
</organism>
<proteinExistence type="predicted"/>